<feature type="transmembrane region" description="Helical" evidence="1">
    <location>
        <begin position="146"/>
        <end position="164"/>
    </location>
</feature>
<feature type="non-terminal residue" evidence="2">
    <location>
        <position position="182"/>
    </location>
</feature>
<evidence type="ECO:0008006" key="3">
    <source>
        <dbReference type="Google" id="ProtNLM"/>
    </source>
</evidence>
<gene>
    <name evidence="2" type="ORF">METZ01_LOCUS505286</name>
</gene>
<evidence type="ECO:0000313" key="2">
    <source>
        <dbReference type="EMBL" id="SVE52432.1"/>
    </source>
</evidence>
<dbReference type="EMBL" id="UINC01223296">
    <property type="protein sequence ID" value="SVE52432.1"/>
    <property type="molecule type" value="Genomic_DNA"/>
</dbReference>
<keyword evidence="1" id="KW-1133">Transmembrane helix</keyword>
<proteinExistence type="predicted"/>
<keyword evidence="1" id="KW-0812">Transmembrane</keyword>
<accession>A0A383E6H4</accession>
<reference evidence="2" key="1">
    <citation type="submission" date="2018-05" db="EMBL/GenBank/DDBJ databases">
        <authorList>
            <person name="Lanie J.A."/>
            <person name="Ng W.-L."/>
            <person name="Kazmierczak K.M."/>
            <person name="Andrzejewski T.M."/>
            <person name="Davidsen T.M."/>
            <person name="Wayne K.J."/>
            <person name="Tettelin H."/>
            <person name="Glass J.I."/>
            <person name="Rusch D."/>
            <person name="Podicherti R."/>
            <person name="Tsui H.-C.T."/>
            <person name="Winkler M.E."/>
        </authorList>
    </citation>
    <scope>NUCLEOTIDE SEQUENCE</scope>
</reference>
<evidence type="ECO:0000256" key="1">
    <source>
        <dbReference type="SAM" id="Phobius"/>
    </source>
</evidence>
<keyword evidence="1" id="KW-0472">Membrane</keyword>
<dbReference type="AlphaFoldDB" id="A0A383E6H4"/>
<sequence length="182" mass="19931">MDLEHATDDMVKVAISAILSDSQFLFLKEGLSVLKQMDRRIVLGQEVDYWTSPRLLTFFIADNEKLGGGGLAIGTTSDPVIERKEHLNRKVQTLFRGDEEHYQLWGIAIDASLEIADEVSTAVPYIIATFVMVMIVVGVSLRSGPVVLLTALGLGAMIIWLKGLSNLVGLKSSTTLDFIVPI</sequence>
<name>A0A383E6H4_9ZZZZ</name>
<organism evidence="2">
    <name type="scientific">marine metagenome</name>
    <dbReference type="NCBI Taxonomy" id="408172"/>
    <lineage>
        <taxon>unclassified sequences</taxon>
        <taxon>metagenomes</taxon>
        <taxon>ecological metagenomes</taxon>
    </lineage>
</organism>
<protein>
    <recommendedName>
        <fullName evidence="3">Membrane transport protein MMPL domain-containing protein</fullName>
    </recommendedName>
</protein>
<feature type="transmembrane region" description="Helical" evidence="1">
    <location>
        <begin position="122"/>
        <end position="140"/>
    </location>
</feature>